<gene>
    <name evidence="2" type="ORF">Fcan01_17840</name>
</gene>
<proteinExistence type="predicted"/>
<dbReference type="InterPro" id="IPR032675">
    <property type="entry name" value="LRR_dom_sf"/>
</dbReference>
<feature type="region of interest" description="Disordered" evidence="1">
    <location>
        <begin position="1"/>
        <end position="27"/>
    </location>
</feature>
<keyword evidence="3" id="KW-1185">Reference proteome</keyword>
<evidence type="ECO:0008006" key="4">
    <source>
        <dbReference type="Google" id="ProtNLM"/>
    </source>
</evidence>
<dbReference type="EMBL" id="LNIX01000013">
    <property type="protein sequence ID" value="OXA47668.1"/>
    <property type="molecule type" value="Genomic_DNA"/>
</dbReference>
<organism evidence="2 3">
    <name type="scientific">Folsomia candida</name>
    <name type="common">Springtail</name>
    <dbReference type="NCBI Taxonomy" id="158441"/>
    <lineage>
        <taxon>Eukaryota</taxon>
        <taxon>Metazoa</taxon>
        <taxon>Ecdysozoa</taxon>
        <taxon>Arthropoda</taxon>
        <taxon>Hexapoda</taxon>
        <taxon>Collembola</taxon>
        <taxon>Entomobryomorpha</taxon>
        <taxon>Isotomoidea</taxon>
        <taxon>Isotomidae</taxon>
        <taxon>Proisotominae</taxon>
        <taxon>Folsomia</taxon>
    </lineage>
</organism>
<sequence length="525" mass="59649">MANEASLSCKNGNDMNLPLTSSREERSSLNFDSKKVRFAPNKAMRNPLDNQGNNIKATISVKTVSLNPNILDAVFTHLHLRDLKTSRLVCHDWNDVGVTLLGKRAYLHANKLFTLTATKLFGVHVTPVNSQLFRHLRISDNFNLSIWSNKMKTGIITQVLTEVPEVVQLTREIKFDVTHKEFVPPFLQGIRMLRSTKIRHVDISTHVQSFRDYIIPAETYQKLPPQPSLTSVKFKTLSDSQSGRKLEFQPLIKVWLDAAPNLTTLDIAASFYPNLEGCTNLKVLRFEFLDWADIKLDKVTKMLGQIQTVDEVPVMSQLTSLSIHSLHAYGILGFFDEDHFPKLKTLSLHHASGEGTLTSHLNLWRRHEGVQSLGLTVDFLSSKNGEEEDFGEEIVEMFPSVKELDLTMKHISLSFIPAINRIMESFKTWDLERVNVAVTLGRQISVLIEVLKTMSILQGVKSFQLLDITSSRVHFSPYIEDIILHSRGFKSFEISGYEPPEVVERMRSIFQASRAPVQFRVGRHT</sequence>
<dbReference type="SUPFAM" id="SSF52047">
    <property type="entry name" value="RNI-like"/>
    <property type="match status" value="1"/>
</dbReference>
<reference evidence="2 3" key="1">
    <citation type="submission" date="2015-12" db="EMBL/GenBank/DDBJ databases">
        <title>The genome of Folsomia candida.</title>
        <authorList>
            <person name="Faddeeva A."/>
            <person name="Derks M.F."/>
            <person name="Anvar Y."/>
            <person name="Smit S."/>
            <person name="Van Straalen N."/>
            <person name="Roelofs D."/>
        </authorList>
    </citation>
    <scope>NUCLEOTIDE SEQUENCE [LARGE SCALE GENOMIC DNA]</scope>
    <source>
        <strain evidence="2 3">VU population</strain>
        <tissue evidence="2">Whole body</tissue>
    </source>
</reference>
<evidence type="ECO:0000313" key="2">
    <source>
        <dbReference type="EMBL" id="OXA47668.1"/>
    </source>
</evidence>
<comment type="caution">
    <text evidence="2">The sequence shown here is derived from an EMBL/GenBank/DDBJ whole genome shotgun (WGS) entry which is preliminary data.</text>
</comment>
<dbReference type="Gene3D" id="3.80.10.10">
    <property type="entry name" value="Ribonuclease Inhibitor"/>
    <property type="match status" value="1"/>
</dbReference>
<feature type="compositionally biased region" description="Polar residues" evidence="1">
    <location>
        <begin position="1"/>
        <end position="21"/>
    </location>
</feature>
<evidence type="ECO:0000313" key="3">
    <source>
        <dbReference type="Proteomes" id="UP000198287"/>
    </source>
</evidence>
<dbReference type="AlphaFoldDB" id="A0A226DRM7"/>
<accession>A0A226DRM7</accession>
<name>A0A226DRM7_FOLCA</name>
<dbReference type="Proteomes" id="UP000198287">
    <property type="component" value="Unassembled WGS sequence"/>
</dbReference>
<dbReference type="CDD" id="cd09917">
    <property type="entry name" value="F-box_SF"/>
    <property type="match status" value="1"/>
</dbReference>
<dbReference type="SUPFAM" id="SSF81383">
    <property type="entry name" value="F-box domain"/>
    <property type="match status" value="1"/>
</dbReference>
<dbReference type="InterPro" id="IPR036047">
    <property type="entry name" value="F-box-like_dom_sf"/>
</dbReference>
<evidence type="ECO:0000256" key="1">
    <source>
        <dbReference type="SAM" id="MobiDB-lite"/>
    </source>
</evidence>
<protein>
    <recommendedName>
        <fullName evidence="4">F-box domain-containing protein</fullName>
    </recommendedName>
</protein>